<keyword evidence="1" id="KW-0812">Transmembrane</keyword>
<dbReference type="KEGG" id="mta:Moth_1617"/>
<dbReference type="AlphaFoldDB" id="Q2RI19"/>
<proteinExistence type="predicted"/>
<dbReference type="HOGENOM" id="CLU_2343612_0_0_9"/>
<sequence>MNIVDIFILPIIFIGILICYKHMHYNNLYRYGMSFFILLAISQVFMSIPQLVYNLNKSLNPQLFIMNTSLLVSNILIITAYTILVLGFLFFKDNRGD</sequence>
<evidence type="ECO:0000313" key="2">
    <source>
        <dbReference type="EMBL" id="ABC19920.1"/>
    </source>
</evidence>
<dbReference type="EnsemblBacteria" id="ABC19920">
    <property type="protein sequence ID" value="ABC19920"/>
    <property type="gene ID" value="Moth_1617"/>
</dbReference>
<evidence type="ECO:0000256" key="1">
    <source>
        <dbReference type="SAM" id="Phobius"/>
    </source>
</evidence>
<keyword evidence="1" id="KW-1133">Transmembrane helix</keyword>
<feature type="transmembrane region" description="Helical" evidence="1">
    <location>
        <begin position="35"/>
        <end position="52"/>
    </location>
</feature>
<organism evidence="2">
    <name type="scientific">Moorella thermoacetica (strain ATCC 39073 / JCM 9320)</name>
    <dbReference type="NCBI Taxonomy" id="264732"/>
    <lineage>
        <taxon>Bacteria</taxon>
        <taxon>Bacillati</taxon>
        <taxon>Bacillota</taxon>
        <taxon>Clostridia</taxon>
        <taxon>Neomoorellales</taxon>
        <taxon>Neomoorellaceae</taxon>
        <taxon>Neomoorella</taxon>
    </lineage>
</organism>
<name>Q2RI19_MOOTA</name>
<gene>
    <name evidence="2" type="ordered locus">Moth_1617</name>
</gene>
<keyword evidence="1" id="KW-0472">Membrane</keyword>
<accession>Q2RI19</accession>
<feature type="transmembrane region" description="Helical" evidence="1">
    <location>
        <begin position="6"/>
        <end position="23"/>
    </location>
</feature>
<dbReference type="STRING" id="264732.Moth_1617"/>
<dbReference type="PATRIC" id="fig|264732.11.peg.1750"/>
<protein>
    <submittedName>
        <fullName evidence="2">Uncharacterized protein</fullName>
    </submittedName>
</protein>
<feature type="transmembrane region" description="Helical" evidence="1">
    <location>
        <begin position="64"/>
        <end position="91"/>
    </location>
</feature>
<reference evidence="2" key="1">
    <citation type="submission" date="2005-12" db="EMBL/GenBank/DDBJ databases">
        <title>Complete sequence of Moorella thermoacetica ATCC 39073.</title>
        <authorList>
            <consortium name="US DOE Joint Genome Institute"/>
            <person name="Copeland A."/>
            <person name="Lucas S."/>
            <person name="Lapidus A."/>
            <person name="Barry K."/>
            <person name="Detter J.C."/>
            <person name="Glavina T."/>
            <person name="Hammon N."/>
            <person name="Israni S."/>
            <person name="Pitluck S."/>
            <person name="Chertkov O."/>
            <person name="Saunders E.H."/>
            <person name="Brettin T."/>
            <person name="Bruce D."/>
            <person name="Han C."/>
            <person name="Tapia R."/>
            <person name="Gilna P."/>
            <person name="Schmutz J."/>
            <person name="Larimer F."/>
            <person name="Land M."/>
            <person name="Kyrpides N."/>
            <person name="Anderson I."/>
            <person name="Richardson P."/>
            <person name="Ragsdale S."/>
        </authorList>
    </citation>
    <scope>NUCLEOTIDE SEQUENCE</scope>
    <source>
        <strain evidence="2">ATCC 39073</strain>
    </source>
</reference>
<dbReference type="EMBL" id="CP000232">
    <property type="protein sequence ID" value="ABC19920.1"/>
    <property type="molecule type" value="Genomic_DNA"/>
</dbReference>